<feature type="transmembrane region" description="Helical" evidence="2">
    <location>
        <begin position="12"/>
        <end position="36"/>
    </location>
</feature>
<organism evidence="3 4">
    <name type="scientific">Corynebacterium guangdongense</name>
    <dbReference type="NCBI Taxonomy" id="1783348"/>
    <lineage>
        <taxon>Bacteria</taxon>
        <taxon>Bacillati</taxon>
        <taxon>Actinomycetota</taxon>
        <taxon>Actinomycetes</taxon>
        <taxon>Mycobacteriales</taxon>
        <taxon>Corynebacteriaceae</taxon>
        <taxon>Corynebacterium</taxon>
    </lineage>
</organism>
<sequence>MATRKEARHRAVLQVSALAVVTTIIVAVIVLGVTWFNNRPAPHPSEVAITVSNGEESIEIFPYQVCELGTECGEGGEIPVIDAAPGDTLTIELDESIYDHDWSLLSIYDNPGANDQQLHGPHDATSAEVPVSAAPPAGSEEEPQLVVVEVNSAMLGTDDEGNETVYATVWSVATQSPTGR</sequence>
<evidence type="ECO:0000256" key="1">
    <source>
        <dbReference type="SAM" id="MobiDB-lite"/>
    </source>
</evidence>
<evidence type="ECO:0000313" key="4">
    <source>
        <dbReference type="Proteomes" id="UP001180840"/>
    </source>
</evidence>
<reference evidence="3" key="1">
    <citation type="submission" date="2023-07" db="EMBL/GenBank/DDBJ databases">
        <title>Sequencing the genomes of 1000 actinobacteria strains.</title>
        <authorList>
            <person name="Klenk H.-P."/>
        </authorList>
    </citation>
    <scope>NUCLEOTIDE SEQUENCE</scope>
    <source>
        <strain evidence="3">DSM 107476</strain>
    </source>
</reference>
<keyword evidence="2" id="KW-1133">Transmembrane helix</keyword>
<dbReference type="Pfam" id="PF10969">
    <property type="entry name" value="DUF2771"/>
    <property type="match status" value="1"/>
</dbReference>
<dbReference type="Proteomes" id="UP001180840">
    <property type="component" value="Unassembled WGS sequence"/>
</dbReference>
<dbReference type="InterPro" id="IPR024495">
    <property type="entry name" value="DUF2771"/>
</dbReference>
<keyword evidence="2" id="KW-0472">Membrane</keyword>
<gene>
    <name evidence="3" type="ORF">J2S39_000458</name>
</gene>
<dbReference type="EMBL" id="JAVDXZ010000001">
    <property type="protein sequence ID" value="MDR7328782.1"/>
    <property type="molecule type" value="Genomic_DNA"/>
</dbReference>
<dbReference type="RefSeq" id="WP_290197777.1">
    <property type="nucleotide sequence ID" value="NZ_CP047654.1"/>
</dbReference>
<feature type="compositionally biased region" description="Low complexity" evidence="1">
    <location>
        <begin position="126"/>
        <end position="138"/>
    </location>
</feature>
<feature type="region of interest" description="Disordered" evidence="1">
    <location>
        <begin position="113"/>
        <end position="143"/>
    </location>
</feature>
<evidence type="ECO:0000256" key="2">
    <source>
        <dbReference type="SAM" id="Phobius"/>
    </source>
</evidence>
<keyword evidence="2" id="KW-0812">Transmembrane</keyword>
<comment type="caution">
    <text evidence="3">The sequence shown here is derived from an EMBL/GenBank/DDBJ whole genome shotgun (WGS) entry which is preliminary data.</text>
</comment>
<keyword evidence="4" id="KW-1185">Reference proteome</keyword>
<name>A0ABU1ZX25_9CORY</name>
<protein>
    <recommendedName>
        <fullName evidence="5">DUF2771 domain-containing protein</fullName>
    </recommendedName>
</protein>
<evidence type="ECO:0000313" key="3">
    <source>
        <dbReference type="EMBL" id="MDR7328782.1"/>
    </source>
</evidence>
<accession>A0ABU1ZX25</accession>
<proteinExistence type="predicted"/>
<evidence type="ECO:0008006" key="5">
    <source>
        <dbReference type="Google" id="ProtNLM"/>
    </source>
</evidence>